<dbReference type="EMBL" id="UYRV01013004">
    <property type="protein sequence ID" value="VDK59326.1"/>
    <property type="molecule type" value="Genomic_DNA"/>
</dbReference>
<dbReference type="GO" id="GO:0043252">
    <property type="term" value="P:sodium-independent organic anion transport"/>
    <property type="evidence" value="ECO:0007669"/>
    <property type="project" value="TreeGrafter"/>
</dbReference>
<keyword evidence="1" id="KW-0812">Transmembrane</keyword>
<dbReference type="Pfam" id="PF03137">
    <property type="entry name" value="OATP"/>
    <property type="match status" value="1"/>
</dbReference>
<dbReference type="GO" id="GO:0015347">
    <property type="term" value="F:sodium-independent organic anion transmembrane transporter activity"/>
    <property type="evidence" value="ECO:0007669"/>
    <property type="project" value="TreeGrafter"/>
</dbReference>
<gene>
    <name evidence="2" type="ORF">CGOC_LOCUS4620</name>
</gene>
<accession>A0A3P6RA59</accession>
<dbReference type="AlphaFoldDB" id="A0A3P6RA59"/>
<sequence>MLIVLRSVPPEHRSISLGFNGFLVSLLATLPSPVFWGKIFDMSCLMWQNLCSKTGACPIYDTDELRIRIHLIYGGLRVLSLLSDIWVVYWAKGLKLVDEEEEKKKEDGSVRELELLNREEHANPKFEATNDEKVLKD</sequence>
<dbReference type="GO" id="GO:0016323">
    <property type="term" value="C:basolateral plasma membrane"/>
    <property type="evidence" value="ECO:0007669"/>
    <property type="project" value="TreeGrafter"/>
</dbReference>
<reference evidence="2 3" key="1">
    <citation type="submission" date="2018-11" db="EMBL/GenBank/DDBJ databases">
        <authorList>
            <consortium name="Pathogen Informatics"/>
        </authorList>
    </citation>
    <scope>NUCLEOTIDE SEQUENCE [LARGE SCALE GENOMIC DNA]</scope>
</reference>
<protein>
    <submittedName>
        <fullName evidence="2">Uncharacterized protein</fullName>
    </submittedName>
</protein>
<dbReference type="PANTHER" id="PTHR11388:SF150">
    <property type="entry name" value="SOLUTE CARRIER ORGANIC ANION TRANSPORTER FAMILY MEMBER"/>
    <property type="match status" value="1"/>
</dbReference>
<dbReference type="Proteomes" id="UP000271889">
    <property type="component" value="Unassembled WGS sequence"/>
</dbReference>
<name>A0A3P6RA59_CYLGO</name>
<proteinExistence type="predicted"/>
<evidence type="ECO:0000313" key="3">
    <source>
        <dbReference type="Proteomes" id="UP000271889"/>
    </source>
</evidence>
<keyword evidence="1" id="KW-1133">Transmembrane helix</keyword>
<dbReference type="InterPro" id="IPR004156">
    <property type="entry name" value="OATP"/>
</dbReference>
<dbReference type="PANTHER" id="PTHR11388">
    <property type="entry name" value="ORGANIC ANION TRANSPORTER"/>
    <property type="match status" value="1"/>
</dbReference>
<organism evidence="2 3">
    <name type="scientific">Cylicostephanus goldi</name>
    <name type="common">Nematode worm</name>
    <dbReference type="NCBI Taxonomy" id="71465"/>
    <lineage>
        <taxon>Eukaryota</taxon>
        <taxon>Metazoa</taxon>
        <taxon>Ecdysozoa</taxon>
        <taxon>Nematoda</taxon>
        <taxon>Chromadorea</taxon>
        <taxon>Rhabditida</taxon>
        <taxon>Rhabditina</taxon>
        <taxon>Rhabditomorpha</taxon>
        <taxon>Strongyloidea</taxon>
        <taxon>Strongylidae</taxon>
        <taxon>Cylicostephanus</taxon>
    </lineage>
</organism>
<keyword evidence="3" id="KW-1185">Reference proteome</keyword>
<evidence type="ECO:0000313" key="2">
    <source>
        <dbReference type="EMBL" id="VDK59326.1"/>
    </source>
</evidence>
<dbReference type="OrthoDB" id="5062115at2759"/>
<feature type="transmembrane region" description="Helical" evidence="1">
    <location>
        <begin position="15"/>
        <end position="36"/>
    </location>
</feature>
<evidence type="ECO:0000256" key="1">
    <source>
        <dbReference type="SAM" id="Phobius"/>
    </source>
</evidence>
<keyword evidence="1" id="KW-0472">Membrane</keyword>